<name>A0AAD7VDZ8_QUISA</name>
<proteinExistence type="predicted"/>
<dbReference type="EMBL" id="JARAOO010000004">
    <property type="protein sequence ID" value="KAJ7972055.1"/>
    <property type="molecule type" value="Genomic_DNA"/>
</dbReference>
<dbReference type="GO" id="GO:0003746">
    <property type="term" value="F:translation elongation factor activity"/>
    <property type="evidence" value="ECO:0007669"/>
    <property type="project" value="UniProtKB-KW"/>
</dbReference>
<protein>
    <submittedName>
        <fullName evidence="2">Transcription elongation factor spt6</fullName>
    </submittedName>
</protein>
<dbReference type="Proteomes" id="UP001163823">
    <property type="component" value="Chromosome 4"/>
</dbReference>
<feature type="compositionally biased region" description="Gly residues" evidence="1">
    <location>
        <begin position="166"/>
        <end position="181"/>
    </location>
</feature>
<dbReference type="KEGG" id="qsa:O6P43_010000"/>
<feature type="compositionally biased region" description="Low complexity" evidence="1">
    <location>
        <begin position="109"/>
        <end position="120"/>
    </location>
</feature>
<keyword evidence="2" id="KW-0251">Elongation factor</keyword>
<evidence type="ECO:0000313" key="2">
    <source>
        <dbReference type="EMBL" id="KAJ7972055.1"/>
    </source>
</evidence>
<feature type="compositionally biased region" description="Gly residues" evidence="1">
    <location>
        <begin position="43"/>
        <end position="63"/>
    </location>
</feature>
<keyword evidence="2" id="KW-0648">Protein biosynthesis</keyword>
<gene>
    <name evidence="2" type="ORF">O6P43_010000</name>
</gene>
<organism evidence="2 3">
    <name type="scientific">Quillaja saponaria</name>
    <name type="common">Soap bark tree</name>
    <dbReference type="NCBI Taxonomy" id="32244"/>
    <lineage>
        <taxon>Eukaryota</taxon>
        <taxon>Viridiplantae</taxon>
        <taxon>Streptophyta</taxon>
        <taxon>Embryophyta</taxon>
        <taxon>Tracheophyta</taxon>
        <taxon>Spermatophyta</taxon>
        <taxon>Magnoliopsida</taxon>
        <taxon>eudicotyledons</taxon>
        <taxon>Gunneridae</taxon>
        <taxon>Pentapetalae</taxon>
        <taxon>rosids</taxon>
        <taxon>fabids</taxon>
        <taxon>Fabales</taxon>
        <taxon>Quillajaceae</taxon>
        <taxon>Quillaja</taxon>
    </lineage>
</organism>
<evidence type="ECO:0000313" key="3">
    <source>
        <dbReference type="Proteomes" id="UP001163823"/>
    </source>
</evidence>
<keyword evidence="3" id="KW-1185">Reference proteome</keyword>
<evidence type="ECO:0000256" key="1">
    <source>
        <dbReference type="SAM" id="MobiDB-lite"/>
    </source>
</evidence>
<feature type="region of interest" description="Disordered" evidence="1">
    <location>
        <begin position="38"/>
        <end position="199"/>
    </location>
</feature>
<accession>A0AAD7VDZ8</accession>
<dbReference type="AlphaFoldDB" id="A0AAD7VDZ8"/>
<reference evidence="2" key="1">
    <citation type="journal article" date="2023" name="Science">
        <title>Elucidation of the pathway for biosynthesis of saponin adjuvants from the soapbark tree.</title>
        <authorList>
            <person name="Reed J."/>
            <person name="Orme A."/>
            <person name="El-Demerdash A."/>
            <person name="Owen C."/>
            <person name="Martin L.B.B."/>
            <person name="Misra R.C."/>
            <person name="Kikuchi S."/>
            <person name="Rejzek M."/>
            <person name="Martin A.C."/>
            <person name="Harkess A."/>
            <person name="Leebens-Mack J."/>
            <person name="Louveau T."/>
            <person name="Stephenson M.J."/>
            <person name="Osbourn A."/>
        </authorList>
    </citation>
    <scope>NUCLEOTIDE SEQUENCE</scope>
    <source>
        <strain evidence="2">S10</strain>
    </source>
</reference>
<sequence>MFENIDRLVAFFQKHIDDPRHNSAPSIRSVAALVPMRSPANGGSSGTSIGSGWGGSTSEGGWGSHSYDRDRSSMPVLRTGRNDYRNNSSRVGHPSRLPQPYGGRGRGRGSNYSSWGSSTGNERQDSGYDAPRWGSVTKDGNDGLSNFPVAKVLNSPGREAFPGSWGTDGGGGGGSSWGGNAGSSWAGAGANDTDAWNSGWVVPPRKVQGSRRLRMDGREIIVVKAAVSEFTPNPTSLGSS</sequence>
<comment type="caution">
    <text evidence="2">The sequence shown here is derived from an EMBL/GenBank/DDBJ whole genome shotgun (WGS) entry which is preliminary data.</text>
</comment>